<evidence type="ECO:0000313" key="3">
    <source>
        <dbReference type="Proteomes" id="UP001225644"/>
    </source>
</evidence>
<feature type="domain" description="HpaB/PvcC/4-BUDH N-terminal" evidence="1">
    <location>
        <begin position="4"/>
        <end position="129"/>
    </location>
</feature>
<dbReference type="PANTHER" id="PTHR36117">
    <property type="entry name" value="4-HYDROXYPHENYLACETATE 3-MONOOXYGENASE-RELATED"/>
    <property type="match status" value="1"/>
</dbReference>
<dbReference type="PANTHER" id="PTHR36117:SF3">
    <property type="entry name" value="4-HYDROXYPHENYLACETATE 3-MONOOXYGENASE-RELATED"/>
    <property type="match status" value="1"/>
</dbReference>
<organism evidence="2 3">
    <name type="scientific">Desulfofundulus luciae</name>
    <dbReference type="NCBI Taxonomy" id="74702"/>
    <lineage>
        <taxon>Bacteria</taxon>
        <taxon>Bacillati</taxon>
        <taxon>Bacillota</taxon>
        <taxon>Clostridia</taxon>
        <taxon>Eubacteriales</taxon>
        <taxon>Peptococcaceae</taxon>
        <taxon>Desulfofundulus</taxon>
    </lineage>
</organism>
<comment type="caution">
    <text evidence="2">The sequence shown here is derived from an EMBL/GenBank/DDBJ whole genome shotgun (WGS) entry which is preliminary data.</text>
</comment>
<dbReference type="InterPro" id="IPR004925">
    <property type="entry name" value="HpaB/PvcC/4-BUDH"/>
</dbReference>
<dbReference type="InterPro" id="IPR024674">
    <property type="entry name" value="HpaB/PvcC/4-BUDH_N"/>
</dbReference>
<dbReference type="InterPro" id="IPR009100">
    <property type="entry name" value="AcylCoA_DH/oxidase_NM_dom_sf"/>
</dbReference>
<keyword evidence="3" id="KW-1185">Reference proteome</keyword>
<dbReference type="Proteomes" id="UP001225644">
    <property type="component" value="Unassembled WGS sequence"/>
</dbReference>
<dbReference type="Gene3D" id="1.10.3140.10">
    <property type="entry name" value="4-hydroxybutyryl-coa dehydratase, domain 1"/>
    <property type="match status" value="1"/>
</dbReference>
<sequence>MKSGAEFIEEIKEFKPLIYCRGKKVEGFLRHPVLRPIINAAKATYDLAMAPENAELMTTISPLTGERCNLLSALFQSRVELVKTVKLRRWWHNTTGTCTAGRCAGTCVANAIYHCTFLLDREYNTECTERRQDMRGGSNVC</sequence>
<gene>
    <name evidence="2" type="ORF">J2Z49_001670</name>
</gene>
<evidence type="ECO:0000313" key="2">
    <source>
        <dbReference type="EMBL" id="MDQ0286556.1"/>
    </source>
</evidence>
<name>A0ABU0B1E8_9FIRM</name>
<evidence type="ECO:0000259" key="1">
    <source>
        <dbReference type="Pfam" id="PF11794"/>
    </source>
</evidence>
<accession>A0ABU0B1E8</accession>
<protein>
    <submittedName>
        <fullName evidence="2">Aromatic ring hydroxylase</fullName>
    </submittedName>
</protein>
<proteinExistence type="predicted"/>
<reference evidence="2 3" key="1">
    <citation type="submission" date="2023-07" db="EMBL/GenBank/DDBJ databases">
        <title>Genomic Encyclopedia of Type Strains, Phase IV (KMG-IV): sequencing the most valuable type-strain genomes for metagenomic binning, comparative biology and taxonomic classification.</title>
        <authorList>
            <person name="Goeker M."/>
        </authorList>
    </citation>
    <scope>NUCLEOTIDE SEQUENCE [LARGE SCALE GENOMIC DNA]</scope>
    <source>
        <strain evidence="2 3">DSM 12396</strain>
    </source>
</reference>
<dbReference type="EMBL" id="JAUSUX010000011">
    <property type="protein sequence ID" value="MDQ0286556.1"/>
    <property type="molecule type" value="Genomic_DNA"/>
</dbReference>
<dbReference type="SUPFAM" id="SSF56645">
    <property type="entry name" value="Acyl-CoA dehydrogenase NM domain-like"/>
    <property type="match status" value="1"/>
</dbReference>
<dbReference type="Pfam" id="PF11794">
    <property type="entry name" value="HpaB_N"/>
    <property type="match status" value="1"/>
</dbReference>